<dbReference type="EMBL" id="JAFFZE010000006">
    <property type="protein sequence ID" value="MCT2582984.1"/>
    <property type="molecule type" value="Genomic_DNA"/>
</dbReference>
<dbReference type="PANTHER" id="PTHR43649:SF33">
    <property type="entry name" value="POLYGALACTURONAN_RHAMNOGALACTURONAN-BINDING PROTEIN YTCQ"/>
    <property type="match status" value="1"/>
</dbReference>
<dbReference type="Pfam" id="PF01547">
    <property type="entry name" value="SBP_bac_1"/>
    <property type="match status" value="1"/>
</dbReference>
<dbReference type="InterPro" id="IPR006059">
    <property type="entry name" value="SBP"/>
</dbReference>
<evidence type="ECO:0000313" key="7">
    <source>
        <dbReference type="Proteomes" id="UP001156441"/>
    </source>
</evidence>
<evidence type="ECO:0000256" key="5">
    <source>
        <dbReference type="ARBA" id="ARBA00023288"/>
    </source>
</evidence>
<gene>
    <name evidence="6" type="ORF">JT362_07625</name>
</gene>
<name>A0ABT2J6T9_9PSEU</name>
<keyword evidence="5" id="KW-0449">Lipoprotein</keyword>
<keyword evidence="1" id="KW-1003">Cell membrane</keyword>
<evidence type="ECO:0000313" key="6">
    <source>
        <dbReference type="EMBL" id="MCT2582984.1"/>
    </source>
</evidence>
<reference evidence="6 7" key="1">
    <citation type="submission" date="2021-02" db="EMBL/GenBank/DDBJ databases">
        <title>Actinophytocola xerophila sp. nov., isolated from soil of cotton cropping field.</title>
        <authorList>
            <person name="Huang R."/>
            <person name="Chen X."/>
            <person name="Ge X."/>
            <person name="Liu W."/>
        </authorList>
    </citation>
    <scope>NUCLEOTIDE SEQUENCE [LARGE SCALE GENOMIC DNA]</scope>
    <source>
        <strain evidence="6 7">S1-96</strain>
    </source>
</reference>
<protein>
    <submittedName>
        <fullName evidence="6">Extracellular solute-binding protein</fullName>
    </submittedName>
</protein>
<evidence type="ECO:0000256" key="3">
    <source>
        <dbReference type="ARBA" id="ARBA00023136"/>
    </source>
</evidence>
<keyword evidence="3" id="KW-0472">Membrane</keyword>
<keyword evidence="7" id="KW-1185">Reference proteome</keyword>
<dbReference type="Proteomes" id="UP001156441">
    <property type="component" value="Unassembled WGS sequence"/>
</dbReference>
<evidence type="ECO:0000256" key="4">
    <source>
        <dbReference type="ARBA" id="ARBA00023139"/>
    </source>
</evidence>
<dbReference type="Gene3D" id="3.40.190.10">
    <property type="entry name" value="Periplasmic binding protein-like II"/>
    <property type="match status" value="3"/>
</dbReference>
<evidence type="ECO:0000256" key="2">
    <source>
        <dbReference type="ARBA" id="ARBA00022729"/>
    </source>
</evidence>
<proteinExistence type="predicted"/>
<keyword evidence="2" id="KW-0732">Signal</keyword>
<comment type="caution">
    <text evidence="6">The sequence shown here is derived from an EMBL/GenBank/DDBJ whole genome shotgun (WGS) entry which is preliminary data.</text>
</comment>
<dbReference type="SUPFAM" id="SSF53850">
    <property type="entry name" value="Periplasmic binding protein-like II"/>
    <property type="match status" value="1"/>
</dbReference>
<dbReference type="PANTHER" id="PTHR43649">
    <property type="entry name" value="ARABINOSE-BINDING PROTEIN-RELATED"/>
    <property type="match status" value="1"/>
</dbReference>
<evidence type="ECO:0000256" key="1">
    <source>
        <dbReference type="ARBA" id="ARBA00022475"/>
    </source>
</evidence>
<accession>A0ABT2J6T9</accession>
<dbReference type="InterPro" id="IPR050490">
    <property type="entry name" value="Bact_solute-bd_prot1"/>
</dbReference>
<sequence length="427" mass="46719">MLGVVSFAAVACGGDQEPETQQREPGQKITLTFWSWVPGVDKAVDLWNSENPEVQVKLEKIPAGNQGGYAKMHSALKSGEAPDLAQVEYQVIPEFLLEDGLVDLAPLGVGDHEGDFVEWQWQQGAFGDGVYAVPQASGPMAMFYRADLFEKWGIAPPTTWAEYEQAARRIRQADPNAYISTFPPGNSAWFTSLAAQAGARWFDISGDTWQVDMDTPETIEVAEYWDRMRQDGLVKTDPDLQNGWYADLQAGRIVTWVGAQWGDAILMGNAPETAGKWRVAPIPQWSEGEQRSANWGGSSTALLKGASYPEEALKFALWLNTDPESIDLLIAGGYGWPAAKGAFSGSALDKPYEFFSGQKINEVFAEADQNIDKSWKWIPTTTAMYENLNQGFRAAVAGQGSFADSVRAAQTKTVADLKAKGLRVSEG</sequence>
<keyword evidence="4" id="KW-0564">Palmitate</keyword>
<organism evidence="6 7">
    <name type="scientific">Actinophytocola gossypii</name>
    <dbReference type="NCBI Taxonomy" id="2812003"/>
    <lineage>
        <taxon>Bacteria</taxon>
        <taxon>Bacillati</taxon>
        <taxon>Actinomycetota</taxon>
        <taxon>Actinomycetes</taxon>
        <taxon>Pseudonocardiales</taxon>
        <taxon>Pseudonocardiaceae</taxon>
    </lineage>
</organism>